<dbReference type="PRINTS" id="PR00260">
    <property type="entry name" value="CHEMTRNSDUCR"/>
</dbReference>
<dbReference type="PANTHER" id="PTHR43531:SF11">
    <property type="entry name" value="METHYL-ACCEPTING CHEMOTAXIS PROTEIN 3"/>
    <property type="match status" value="1"/>
</dbReference>
<feature type="signal peptide" evidence="10">
    <location>
        <begin position="1"/>
        <end position="23"/>
    </location>
</feature>
<evidence type="ECO:0000256" key="7">
    <source>
        <dbReference type="ARBA" id="ARBA00029447"/>
    </source>
</evidence>
<evidence type="ECO:0000256" key="6">
    <source>
        <dbReference type="ARBA" id="ARBA00023136"/>
    </source>
</evidence>
<dbReference type="CDD" id="cd18773">
    <property type="entry name" value="PDC1_HK_sensor"/>
    <property type="match status" value="1"/>
</dbReference>
<evidence type="ECO:0000313" key="13">
    <source>
        <dbReference type="EMBL" id="PWJ79097.1"/>
    </source>
</evidence>
<feature type="domain" description="HAMP" evidence="12">
    <location>
        <begin position="302"/>
        <end position="354"/>
    </location>
</feature>
<dbReference type="AlphaFoldDB" id="A0AB73TA10"/>
<evidence type="ECO:0000256" key="3">
    <source>
        <dbReference type="ARBA" id="ARBA00022500"/>
    </source>
</evidence>
<dbReference type="Gene3D" id="6.10.340.10">
    <property type="match status" value="1"/>
</dbReference>
<name>A0AB73TA10_9FIRM</name>
<feature type="transmembrane region" description="Helical" evidence="9">
    <location>
        <begin position="278"/>
        <end position="301"/>
    </location>
</feature>
<comment type="subcellular location">
    <subcellularLocation>
        <location evidence="1">Cell membrane</location>
        <topology evidence="1">Multi-pass membrane protein</topology>
    </subcellularLocation>
</comment>
<evidence type="ECO:0000256" key="1">
    <source>
        <dbReference type="ARBA" id="ARBA00004651"/>
    </source>
</evidence>
<keyword evidence="5 9" id="KW-1133">Transmembrane helix</keyword>
<protein>
    <submittedName>
        <fullName evidence="13">Methyl-accepting chemotaxis sensory transducer with Cache sensor</fullName>
    </submittedName>
</protein>
<keyword evidence="10" id="KW-0732">Signal</keyword>
<feature type="chain" id="PRO_5044493889" evidence="10">
    <location>
        <begin position="24"/>
        <end position="652"/>
    </location>
</feature>
<gene>
    <name evidence="13" type="ORF">C7383_101474</name>
</gene>
<evidence type="ECO:0000256" key="10">
    <source>
        <dbReference type="SAM" id="SignalP"/>
    </source>
</evidence>
<evidence type="ECO:0000259" key="12">
    <source>
        <dbReference type="PROSITE" id="PS50885"/>
    </source>
</evidence>
<evidence type="ECO:0000256" key="9">
    <source>
        <dbReference type="SAM" id="Phobius"/>
    </source>
</evidence>
<dbReference type="EMBL" id="QGGY01000001">
    <property type="protein sequence ID" value="PWJ79097.1"/>
    <property type="molecule type" value="Genomic_DNA"/>
</dbReference>
<comment type="similarity">
    <text evidence="7">Belongs to the methyl-accepting chemotaxis (MCP) protein family.</text>
</comment>
<dbReference type="CDD" id="cd06225">
    <property type="entry name" value="HAMP"/>
    <property type="match status" value="1"/>
</dbReference>
<dbReference type="GO" id="GO:0006935">
    <property type="term" value="P:chemotaxis"/>
    <property type="evidence" value="ECO:0007669"/>
    <property type="project" value="UniProtKB-KW"/>
</dbReference>
<dbReference type="Gene3D" id="3.30.450.20">
    <property type="entry name" value="PAS domain"/>
    <property type="match status" value="1"/>
</dbReference>
<dbReference type="InterPro" id="IPR033479">
    <property type="entry name" value="dCache_1"/>
</dbReference>
<dbReference type="Pfam" id="PF00015">
    <property type="entry name" value="MCPsignal"/>
    <property type="match status" value="1"/>
</dbReference>
<dbReference type="PROSITE" id="PS50885">
    <property type="entry name" value="HAMP"/>
    <property type="match status" value="1"/>
</dbReference>
<dbReference type="InterPro" id="IPR029151">
    <property type="entry name" value="Sensor-like_sf"/>
</dbReference>
<dbReference type="Pfam" id="PF00672">
    <property type="entry name" value="HAMP"/>
    <property type="match status" value="1"/>
</dbReference>
<evidence type="ECO:0000313" key="14">
    <source>
        <dbReference type="Proteomes" id="UP000245412"/>
    </source>
</evidence>
<dbReference type="PANTHER" id="PTHR43531">
    <property type="entry name" value="PROTEIN ICFG"/>
    <property type="match status" value="1"/>
</dbReference>
<dbReference type="CDD" id="cd12912">
    <property type="entry name" value="PDC2_MCP_like"/>
    <property type="match status" value="1"/>
</dbReference>
<evidence type="ECO:0000256" key="8">
    <source>
        <dbReference type="PROSITE-ProRule" id="PRU00284"/>
    </source>
</evidence>
<dbReference type="SUPFAM" id="SSF103190">
    <property type="entry name" value="Sensory domain-like"/>
    <property type="match status" value="1"/>
</dbReference>
<dbReference type="Gene3D" id="1.10.287.950">
    <property type="entry name" value="Methyl-accepting chemotaxis protein"/>
    <property type="match status" value="1"/>
</dbReference>
<dbReference type="SUPFAM" id="SSF58104">
    <property type="entry name" value="Methyl-accepting chemotaxis protein (MCP) signaling domain"/>
    <property type="match status" value="1"/>
</dbReference>
<keyword evidence="3" id="KW-0145">Chemotaxis</keyword>
<evidence type="ECO:0000256" key="4">
    <source>
        <dbReference type="ARBA" id="ARBA00022692"/>
    </source>
</evidence>
<reference evidence="13 14" key="1">
    <citation type="submission" date="2018-05" db="EMBL/GenBank/DDBJ databases">
        <authorList>
            <person name="Goeker M."/>
            <person name="Huntemann M."/>
            <person name="Clum A."/>
            <person name="Pillay M."/>
            <person name="Palaniappan K."/>
            <person name="Varghese N."/>
            <person name="Mikhailova N."/>
            <person name="Stamatis D."/>
            <person name="Reddy T."/>
            <person name="Daum C."/>
            <person name="Shapiro N."/>
            <person name="Ivanova N."/>
            <person name="Kyrpides N."/>
            <person name="Woyke T."/>
        </authorList>
    </citation>
    <scope>NUCLEOTIDE SEQUENCE [LARGE SCALE GENOMIC DNA]</scope>
    <source>
        <strain evidence="13 14">DSM 26524</strain>
    </source>
</reference>
<evidence type="ECO:0000256" key="5">
    <source>
        <dbReference type="ARBA" id="ARBA00022989"/>
    </source>
</evidence>
<evidence type="ECO:0000259" key="11">
    <source>
        <dbReference type="PROSITE" id="PS50111"/>
    </source>
</evidence>
<comment type="caution">
    <text evidence="13">The sequence shown here is derived from an EMBL/GenBank/DDBJ whole genome shotgun (WGS) entry which is preliminary data.</text>
</comment>
<accession>A0AB73TA10</accession>
<dbReference type="InterPro" id="IPR004090">
    <property type="entry name" value="Chemotax_Me-accpt_rcpt"/>
</dbReference>
<dbReference type="PROSITE" id="PS50111">
    <property type="entry name" value="CHEMOTAXIS_TRANSDUC_2"/>
    <property type="match status" value="1"/>
</dbReference>
<dbReference type="SMART" id="SM00304">
    <property type="entry name" value="HAMP"/>
    <property type="match status" value="1"/>
</dbReference>
<dbReference type="GO" id="GO:0007165">
    <property type="term" value="P:signal transduction"/>
    <property type="evidence" value="ECO:0007669"/>
    <property type="project" value="UniProtKB-KW"/>
</dbReference>
<dbReference type="GO" id="GO:0004888">
    <property type="term" value="F:transmembrane signaling receptor activity"/>
    <property type="evidence" value="ECO:0007669"/>
    <property type="project" value="InterPro"/>
</dbReference>
<dbReference type="InterPro" id="IPR051310">
    <property type="entry name" value="MCP_chemotaxis"/>
</dbReference>
<feature type="domain" description="Methyl-accepting transducer" evidence="11">
    <location>
        <begin position="404"/>
        <end position="633"/>
    </location>
</feature>
<dbReference type="Pfam" id="PF02743">
    <property type="entry name" value="dCache_1"/>
    <property type="match status" value="1"/>
</dbReference>
<keyword evidence="2" id="KW-1003">Cell membrane</keyword>
<sequence>MLVPSLAILIVTSCMVASNSISAQSKKILDAQTDYALSIINDFFSGKVTAVRMFEENDDLQAYFKAVSDRQDINTYKDKNVVLKSLSDAMKRMEDEQVLQVWAADERTDCYLFSTGEIVEADLQNTEWYHDVVSSGDTVISEPYLDPATDKTVISVAAPVFDADDGGISGFMGFDVSLDSLSDLLSAIKVGENGYMELLSDDSEYIYSDDIKAMGKNVDELNIIQEYKDKVRNRYNGVFNFSYEGIKYTSMFRNSEITGWLAIATLPLAEVNATRNTMIALLVFLSFIILTALIAVIVVIIRRRMKPLAKISSGMEEFAGGNLYVNIDVTGGDEIGRLADSVRFATGSLREMIDDISAILGEISEGNLNVQVKDKYIGDFKFIRDALVNIIQSLNLTLGQINTSAEQVSYGSEQLSEGAQALAQGASEQAGTVEELAVSIGEISRQVTSNAAGAAEASRRAAELGYEVSESNSRMQDMLAAMDDIRASSHEIAKIIETIEDIAFQTNLLALNASMEAARAGEAGRGFGVVAREVRNLSARSTEASKNTAALIENSLKAVRNGTKIADETAGSLQNVVAGIKNVVGAIDEISQASDRQALSVEQVTNGIDQISRVVQDNSATAEESAAACQELSAQALLLKNMVGRFKIKDDI</sequence>
<keyword evidence="14" id="KW-1185">Reference proteome</keyword>
<dbReference type="Proteomes" id="UP000245412">
    <property type="component" value="Unassembled WGS sequence"/>
</dbReference>
<proteinExistence type="inferred from homology"/>
<keyword evidence="6 9" id="KW-0472">Membrane</keyword>
<dbReference type="SMART" id="SM00283">
    <property type="entry name" value="MA"/>
    <property type="match status" value="1"/>
</dbReference>
<dbReference type="GO" id="GO:0005886">
    <property type="term" value="C:plasma membrane"/>
    <property type="evidence" value="ECO:0007669"/>
    <property type="project" value="UniProtKB-SubCell"/>
</dbReference>
<keyword evidence="4 9" id="KW-0812">Transmembrane</keyword>
<organism evidence="13 14">
    <name type="scientific">Murimonas intestini</name>
    <dbReference type="NCBI Taxonomy" id="1337051"/>
    <lineage>
        <taxon>Bacteria</taxon>
        <taxon>Bacillati</taxon>
        <taxon>Bacillota</taxon>
        <taxon>Clostridia</taxon>
        <taxon>Lachnospirales</taxon>
        <taxon>Lachnospiraceae</taxon>
        <taxon>Murimonas</taxon>
    </lineage>
</organism>
<evidence type="ECO:0000256" key="2">
    <source>
        <dbReference type="ARBA" id="ARBA00022475"/>
    </source>
</evidence>
<dbReference type="InterPro" id="IPR004089">
    <property type="entry name" value="MCPsignal_dom"/>
</dbReference>
<keyword evidence="8" id="KW-0807">Transducer</keyword>
<dbReference type="InterPro" id="IPR003660">
    <property type="entry name" value="HAMP_dom"/>
</dbReference>